<accession>A0A0M3HTQ1</accession>
<keyword evidence="1" id="KW-1185">Reference proteome</keyword>
<name>A0A0M3HTQ1_ASCLU</name>
<dbReference type="Proteomes" id="UP000036681">
    <property type="component" value="Unplaced"/>
</dbReference>
<dbReference type="AlphaFoldDB" id="A0A0M3HTQ1"/>
<reference evidence="2" key="1">
    <citation type="submission" date="2017-02" db="UniProtKB">
        <authorList>
            <consortium name="WormBaseParasite"/>
        </authorList>
    </citation>
    <scope>IDENTIFICATION</scope>
</reference>
<dbReference type="WBParaSite" id="ALUE_0000605001-mRNA-1">
    <property type="protein sequence ID" value="ALUE_0000605001-mRNA-1"/>
    <property type="gene ID" value="ALUE_0000605001"/>
</dbReference>
<protein>
    <submittedName>
        <fullName evidence="2">Ovule protein</fullName>
    </submittedName>
</protein>
<sequence length="76" mass="8979">MQQMNCLGKLGINDVRTCFINAKTSRRFYCFPLLPFKCSHLFFGSQTKSMQKYRRLYLNCAMNVKCPFPLVQLLFK</sequence>
<proteinExistence type="predicted"/>
<evidence type="ECO:0000313" key="2">
    <source>
        <dbReference type="WBParaSite" id="ALUE_0000605001-mRNA-1"/>
    </source>
</evidence>
<organism evidence="1 2">
    <name type="scientific">Ascaris lumbricoides</name>
    <name type="common">Giant roundworm</name>
    <dbReference type="NCBI Taxonomy" id="6252"/>
    <lineage>
        <taxon>Eukaryota</taxon>
        <taxon>Metazoa</taxon>
        <taxon>Ecdysozoa</taxon>
        <taxon>Nematoda</taxon>
        <taxon>Chromadorea</taxon>
        <taxon>Rhabditida</taxon>
        <taxon>Spirurina</taxon>
        <taxon>Ascaridomorpha</taxon>
        <taxon>Ascaridoidea</taxon>
        <taxon>Ascarididae</taxon>
        <taxon>Ascaris</taxon>
    </lineage>
</organism>
<evidence type="ECO:0000313" key="1">
    <source>
        <dbReference type="Proteomes" id="UP000036681"/>
    </source>
</evidence>